<keyword evidence="3" id="KW-1185">Reference proteome</keyword>
<sequence length="67" mass="6768">MQGRTAGSKARGTNCEAQEHTVKNMPRVTFVIAGACGLLLAAGGTAGAENKSDNDVQHVGGGGTQRL</sequence>
<evidence type="ECO:0000313" key="3">
    <source>
        <dbReference type="Proteomes" id="UP000325598"/>
    </source>
</evidence>
<dbReference type="AlphaFoldDB" id="A0A5J4LT61"/>
<organism evidence="2 3">
    <name type="scientific">Streptomyces angustmyceticus</name>
    <dbReference type="NCBI Taxonomy" id="285578"/>
    <lineage>
        <taxon>Bacteria</taxon>
        <taxon>Bacillati</taxon>
        <taxon>Actinomycetota</taxon>
        <taxon>Actinomycetes</taxon>
        <taxon>Kitasatosporales</taxon>
        <taxon>Streptomycetaceae</taxon>
        <taxon>Streptomyces</taxon>
    </lineage>
</organism>
<gene>
    <name evidence="2" type="ORF">San01_71940</name>
</gene>
<accession>A0A5J4LT61</accession>
<evidence type="ECO:0000313" key="2">
    <source>
        <dbReference type="EMBL" id="GES34706.1"/>
    </source>
</evidence>
<evidence type="ECO:0000256" key="1">
    <source>
        <dbReference type="SAM" id="MobiDB-lite"/>
    </source>
</evidence>
<reference evidence="2 3" key="1">
    <citation type="submission" date="2019-10" db="EMBL/GenBank/DDBJ databases">
        <title>Whole genome shotgun sequence of Streptomyces angustmyceticus NBRC 3934.</title>
        <authorList>
            <person name="Hosoyama A."/>
            <person name="Ichikawa N."/>
            <person name="Kimura A."/>
            <person name="Kitahashi Y."/>
            <person name="Komaki H."/>
            <person name="Uohara A."/>
        </authorList>
    </citation>
    <scope>NUCLEOTIDE SEQUENCE [LARGE SCALE GENOMIC DNA]</scope>
    <source>
        <strain evidence="2 3">NBRC 3934</strain>
    </source>
</reference>
<dbReference type="Proteomes" id="UP000325598">
    <property type="component" value="Unassembled WGS sequence"/>
</dbReference>
<proteinExistence type="predicted"/>
<feature type="region of interest" description="Disordered" evidence="1">
    <location>
        <begin position="45"/>
        <end position="67"/>
    </location>
</feature>
<name>A0A5J4LT61_9ACTN</name>
<comment type="caution">
    <text evidence="2">The sequence shown here is derived from an EMBL/GenBank/DDBJ whole genome shotgun (WGS) entry which is preliminary data.</text>
</comment>
<dbReference type="EMBL" id="BLAG01000036">
    <property type="protein sequence ID" value="GES34706.1"/>
    <property type="molecule type" value="Genomic_DNA"/>
</dbReference>
<protein>
    <submittedName>
        <fullName evidence="2">Uncharacterized protein</fullName>
    </submittedName>
</protein>